<dbReference type="GO" id="GO:0008076">
    <property type="term" value="C:voltage-gated potassium channel complex"/>
    <property type="evidence" value="ECO:0007669"/>
    <property type="project" value="InterPro"/>
</dbReference>
<dbReference type="GO" id="GO:0005249">
    <property type="term" value="F:voltage-gated potassium channel activity"/>
    <property type="evidence" value="ECO:0007669"/>
    <property type="project" value="InterPro"/>
</dbReference>
<dbReference type="InterPro" id="IPR005821">
    <property type="entry name" value="Ion_trans_dom"/>
</dbReference>
<accession>A0A9N9F1S2</accession>
<feature type="compositionally biased region" description="Polar residues" evidence="13">
    <location>
        <begin position="568"/>
        <end position="583"/>
    </location>
</feature>
<comment type="subcellular location">
    <subcellularLocation>
        <location evidence="1">Membrane</location>
        <topology evidence="1">Multi-pass membrane protein</topology>
    </subcellularLocation>
</comment>
<dbReference type="InterPro" id="IPR028325">
    <property type="entry name" value="VG_K_chnl"/>
</dbReference>
<feature type="transmembrane region" description="Helical" evidence="14">
    <location>
        <begin position="154"/>
        <end position="173"/>
    </location>
</feature>
<feature type="coiled-coil region" evidence="12">
    <location>
        <begin position="390"/>
        <end position="450"/>
    </location>
</feature>
<evidence type="ECO:0000256" key="14">
    <source>
        <dbReference type="SAM" id="Phobius"/>
    </source>
</evidence>
<feature type="region of interest" description="Disordered" evidence="13">
    <location>
        <begin position="552"/>
        <end position="583"/>
    </location>
</feature>
<evidence type="ECO:0000259" key="15">
    <source>
        <dbReference type="Pfam" id="PF00520"/>
    </source>
</evidence>
<keyword evidence="7" id="KW-0630">Potassium</keyword>
<dbReference type="Pfam" id="PF00520">
    <property type="entry name" value="Ion_trans"/>
    <property type="match status" value="1"/>
</dbReference>
<evidence type="ECO:0000256" key="8">
    <source>
        <dbReference type="ARBA" id="ARBA00022989"/>
    </source>
</evidence>
<evidence type="ECO:0000256" key="5">
    <source>
        <dbReference type="ARBA" id="ARBA00022826"/>
    </source>
</evidence>
<keyword evidence="5" id="KW-0631">Potassium channel</keyword>
<keyword evidence="3" id="KW-0633">Potassium transport</keyword>
<keyword evidence="17" id="KW-1185">Reference proteome</keyword>
<dbReference type="Gene3D" id="1.10.287.70">
    <property type="match status" value="1"/>
</dbReference>
<dbReference type="PANTHER" id="PTHR11537:SF254">
    <property type="entry name" value="POTASSIUM VOLTAGE-GATED CHANNEL PROTEIN SHAB"/>
    <property type="match status" value="1"/>
</dbReference>
<dbReference type="GO" id="GO:0001508">
    <property type="term" value="P:action potential"/>
    <property type="evidence" value="ECO:0007669"/>
    <property type="project" value="TreeGrafter"/>
</dbReference>
<keyword evidence="8 14" id="KW-1133">Transmembrane helix</keyword>
<keyword evidence="6" id="KW-0851">Voltage-gated channel</keyword>
<evidence type="ECO:0000256" key="7">
    <source>
        <dbReference type="ARBA" id="ARBA00022958"/>
    </source>
</evidence>
<feature type="compositionally biased region" description="Basic and acidic residues" evidence="13">
    <location>
        <begin position="712"/>
        <end position="728"/>
    </location>
</feature>
<sequence length="728" mass="83616">MSLAPPSYSSETKSQPLFASEYCLSPESQVDDSYFSHTAPSSPRLVITNSNDDEDNSMKKYDDVSLKSQYPCHRSIETFNDSIVEEEEYQESSHKDHEIRTAFQQKCYDFFERPKSRSARVFFAFSAACIVITVVMICVDSLPKYALLDWSQYHRMWLPLDTLVIVTFTAEYVGRFFAATNKLKFVIRPMNVIDLLSILPFYIQLVMPGGPEAAFRFVRVLRLFRILRLFDFAKRSVGFKVTTRVIKRSLIQIFMVSFWFFIVLLLSSSLMYFLERGQIDEEKQVWFRMNPNSGQLEISPFQSIIHAFYWSIVTLTTTGYGDVTPYSAWGKVLAAATMICGILVIAMPTSIIGSNFVAEWTLHQRAQFLAKLRKTRQQAEHPKTAISWQNKFLRKQNRELIEAITEVQEKLADVNPPQYYQRYKKIRKQYAAALKKIAQLEASLEKCKNSTCNHEHDTDNSEKKSSDPQKSWLSIYGLRNISRRSFTMPNDTGIDQRLNEKTVTDETLRNDTYESKGKANTDGNKRKIFKQSMSLGYPDNWISPKRGMAKDVVSSPFNPRPAKPQVISDANDNNDEMSNTTFHSLPDEVRLPTLQRYSDPNKSTAGRKGLMDLFKKRKDSTLSTKGGSANVEAAIIDINTNRMQTVDGDVDRNDDERENVIEEQSVVNDRETMSEKIGTDEYSFSCDTNTNDNAEIKIVIECPQDEIDNDKDDQNINEEEHMPIKRTN</sequence>
<keyword evidence="11" id="KW-0407">Ion channel</keyword>
<evidence type="ECO:0000256" key="9">
    <source>
        <dbReference type="ARBA" id="ARBA00023065"/>
    </source>
</evidence>
<reference evidence="16" key="1">
    <citation type="submission" date="2021-06" db="EMBL/GenBank/DDBJ databases">
        <authorList>
            <person name="Kallberg Y."/>
            <person name="Tangrot J."/>
            <person name="Rosling A."/>
        </authorList>
    </citation>
    <scope>NUCLEOTIDE SEQUENCE</scope>
    <source>
        <strain evidence="16">BR232B</strain>
    </source>
</reference>
<dbReference type="SUPFAM" id="SSF81324">
    <property type="entry name" value="Voltage-gated potassium channels"/>
    <property type="match status" value="1"/>
</dbReference>
<name>A0A9N9F1S2_9GLOM</name>
<evidence type="ECO:0000313" key="17">
    <source>
        <dbReference type="Proteomes" id="UP000789739"/>
    </source>
</evidence>
<feature type="transmembrane region" description="Helical" evidence="14">
    <location>
        <begin position="332"/>
        <end position="358"/>
    </location>
</feature>
<evidence type="ECO:0000256" key="10">
    <source>
        <dbReference type="ARBA" id="ARBA00023136"/>
    </source>
</evidence>
<dbReference type="Gene3D" id="1.20.120.350">
    <property type="entry name" value="Voltage-gated potassium channels. Chain C"/>
    <property type="match status" value="1"/>
</dbReference>
<evidence type="ECO:0000256" key="4">
    <source>
        <dbReference type="ARBA" id="ARBA00022692"/>
    </source>
</evidence>
<feature type="compositionally biased region" description="Basic and acidic residues" evidence="13">
    <location>
        <begin position="450"/>
        <end position="467"/>
    </location>
</feature>
<dbReference type="InterPro" id="IPR027359">
    <property type="entry name" value="Volt_channel_dom_sf"/>
</dbReference>
<evidence type="ECO:0000256" key="3">
    <source>
        <dbReference type="ARBA" id="ARBA00022538"/>
    </source>
</evidence>
<protein>
    <submittedName>
        <fullName evidence="16">510_t:CDS:1</fullName>
    </submittedName>
</protein>
<dbReference type="AlphaFoldDB" id="A0A9N9F1S2"/>
<feature type="transmembrane region" description="Helical" evidence="14">
    <location>
        <begin position="185"/>
        <end position="207"/>
    </location>
</feature>
<keyword evidence="10 14" id="KW-0472">Membrane</keyword>
<dbReference type="PRINTS" id="PR00169">
    <property type="entry name" value="KCHANNEL"/>
</dbReference>
<evidence type="ECO:0000256" key="11">
    <source>
        <dbReference type="ARBA" id="ARBA00023303"/>
    </source>
</evidence>
<feature type="region of interest" description="Disordered" evidence="13">
    <location>
        <begin position="33"/>
        <end position="59"/>
    </location>
</feature>
<feature type="region of interest" description="Disordered" evidence="13">
    <location>
        <begin position="450"/>
        <end position="469"/>
    </location>
</feature>
<evidence type="ECO:0000256" key="6">
    <source>
        <dbReference type="ARBA" id="ARBA00022882"/>
    </source>
</evidence>
<dbReference type="PANTHER" id="PTHR11537">
    <property type="entry name" value="VOLTAGE-GATED POTASSIUM CHANNEL"/>
    <property type="match status" value="1"/>
</dbReference>
<keyword evidence="4 14" id="KW-0812">Transmembrane</keyword>
<feature type="transmembrane region" description="Helical" evidence="14">
    <location>
        <begin position="250"/>
        <end position="274"/>
    </location>
</feature>
<dbReference type="EMBL" id="CAJVPI010000218">
    <property type="protein sequence ID" value="CAG8502524.1"/>
    <property type="molecule type" value="Genomic_DNA"/>
</dbReference>
<evidence type="ECO:0000256" key="1">
    <source>
        <dbReference type="ARBA" id="ARBA00004141"/>
    </source>
</evidence>
<keyword evidence="12" id="KW-0175">Coiled coil</keyword>
<evidence type="ECO:0000256" key="12">
    <source>
        <dbReference type="SAM" id="Coils"/>
    </source>
</evidence>
<dbReference type="Proteomes" id="UP000789739">
    <property type="component" value="Unassembled WGS sequence"/>
</dbReference>
<organism evidence="16 17">
    <name type="scientific">Paraglomus brasilianum</name>
    <dbReference type="NCBI Taxonomy" id="144538"/>
    <lineage>
        <taxon>Eukaryota</taxon>
        <taxon>Fungi</taxon>
        <taxon>Fungi incertae sedis</taxon>
        <taxon>Mucoromycota</taxon>
        <taxon>Glomeromycotina</taxon>
        <taxon>Glomeromycetes</taxon>
        <taxon>Paraglomerales</taxon>
        <taxon>Paraglomeraceae</taxon>
        <taxon>Paraglomus</taxon>
    </lineage>
</organism>
<comment type="caution">
    <text evidence="16">The sequence shown here is derived from an EMBL/GenBank/DDBJ whole genome shotgun (WGS) entry which is preliminary data.</text>
</comment>
<feature type="region of interest" description="Disordered" evidence="13">
    <location>
        <begin position="704"/>
        <end position="728"/>
    </location>
</feature>
<feature type="domain" description="Ion transport" evidence="15">
    <location>
        <begin position="120"/>
        <end position="357"/>
    </location>
</feature>
<evidence type="ECO:0000256" key="13">
    <source>
        <dbReference type="SAM" id="MobiDB-lite"/>
    </source>
</evidence>
<feature type="transmembrane region" description="Helical" evidence="14">
    <location>
        <begin position="121"/>
        <end position="142"/>
    </location>
</feature>
<proteinExistence type="predicted"/>
<evidence type="ECO:0000256" key="2">
    <source>
        <dbReference type="ARBA" id="ARBA00022448"/>
    </source>
</evidence>
<gene>
    <name evidence="16" type="ORF">PBRASI_LOCUS2684</name>
</gene>
<keyword evidence="9" id="KW-0406">Ion transport</keyword>
<keyword evidence="2" id="KW-0813">Transport</keyword>
<evidence type="ECO:0000313" key="16">
    <source>
        <dbReference type="EMBL" id="CAG8502524.1"/>
    </source>
</evidence>
<dbReference type="OrthoDB" id="415460at2759"/>